<comment type="catalytic activity">
    <reaction evidence="13">
        <text>a 5,6-dihydrouridine in mRNA + NAD(+) = a uridine in mRNA + NADH + H(+)</text>
        <dbReference type="Rhea" id="RHEA:69851"/>
        <dbReference type="Rhea" id="RHEA-COMP:14658"/>
        <dbReference type="Rhea" id="RHEA-COMP:17789"/>
        <dbReference type="ChEBI" id="CHEBI:15378"/>
        <dbReference type="ChEBI" id="CHEBI:57540"/>
        <dbReference type="ChEBI" id="CHEBI:57945"/>
        <dbReference type="ChEBI" id="CHEBI:65315"/>
        <dbReference type="ChEBI" id="CHEBI:74443"/>
    </reaction>
    <physiologicalReaction direction="right-to-left" evidence="13">
        <dbReference type="Rhea" id="RHEA:69853"/>
    </physiologicalReaction>
</comment>
<evidence type="ECO:0000256" key="17">
    <source>
        <dbReference type="SAM" id="MobiDB-lite"/>
    </source>
</evidence>
<dbReference type="SUPFAM" id="SSF51395">
    <property type="entry name" value="FMN-linked oxidoreductases"/>
    <property type="match status" value="1"/>
</dbReference>
<dbReference type="PANTHER" id="PTHR11082">
    <property type="entry name" value="TRNA-DIHYDROURIDINE SYNTHASE"/>
    <property type="match status" value="1"/>
</dbReference>
<comment type="cofactor">
    <cofactor evidence="1">
        <name>FMN</name>
        <dbReference type="ChEBI" id="CHEBI:58210"/>
    </cofactor>
</comment>
<dbReference type="InterPro" id="IPR013785">
    <property type="entry name" value="Aldolase_TIM"/>
</dbReference>
<comment type="catalytic activity">
    <reaction evidence="16">
        <text>5,6-dihydrouridine(17) in tRNA + NADP(+) = uridine(17) in tRNA + NADPH + H(+)</text>
        <dbReference type="Rhea" id="RHEA:53368"/>
        <dbReference type="Rhea" id="RHEA-COMP:13541"/>
        <dbReference type="Rhea" id="RHEA-COMP:13542"/>
        <dbReference type="ChEBI" id="CHEBI:15378"/>
        <dbReference type="ChEBI" id="CHEBI:57783"/>
        <dbReference type="ChEBI" id="CHEBI:58349"/>
        <dbReference type="ChEBI" id="CHEBI:65315"/>
        <dbReference type="ChEBI" id="CHEBI:74443"/>
        <dbReference type="EC" id="1.3.1.88"/>
    </reaction>
    <physiologicalReaction direction="right-to-left" evidence="16">
        <dbReference type="Rhea" id="RHEA:53370"/>
    </physiologicalReaction>
</comment>
<name>A0A2X0LJX7_9BASI</name>
<dbReference type="OrthoDB" id="2533559at2759"/>
<proteinExistence type="inferred from homology"/>
<dbReference type="GO" id="GO:0006397">
    <property type="term" value="P:mRNA processing"/>
    <property type="evidence" value="ECO:0007669"/>
    <property type="project" value="UniProtKB-KW"/>
</dbReference>
<comment type="catalytic activity">
    <reaction evidence="15">
        <text>a 5,6-dihydrouridine in mRNA + NADP(+) = a uridine in mRNA + NADPH + H(+)</text>
        <dbReference type="Rhea" id="RHEA:69855"/>
        <dbReference type="Rhea" id="RHEA-COMP:14658"/>
        <dbReference type="Rhea" id="RHEA-COMP:17789"/>
        <dbReference type="ChEBI" id="CHEBI:15378"/>
        <dbReference type="ChEBI" id="CHEBI:57783"/>
        <dbReference type="ChEBI" id="CHEBI:58349"/>
        <dbReference type="ChEBI" id="CHEBI:65315"/>
        <dbReference type="ChEBI" id="CHEBI:74443"/>
    </reaction>
    <physiologicalReaction direction="right-to-left" evidence="15">
        <dbReference type="Rhea" id="RHEA:69857"/>
    </physiologicalReaction>
</comment>
<evidence type="ECO:0000313" key="20">
    <source>
        <dbReference type="Proteomes" id="UP000249723"/>
    </source>
</evidence>
<evidence type="ECO:0000259" key="18">
    <source>
        <dbReference type="Pfam" id="PF01207"/>
    </source>
</evidence>
<dbReference type="CDD" id="cd02801">
    <property type="entry name" value="DUS_like_FMN"/>
    <property type="match status" value="1"/>
</dbReference>
<evidence type="ECO:0000256" key="9">
    <source>
        <dbReference type="ARBA" id="ARBA00038313"/>
    </source>
</evidence>
<comment type="catalytic activity">
    <reaction evidence="11">
        <text>5,6-dihydrouridine(17) in tRNA + NAD(+) = uridine(17) in tRNA + NADH + H(+)</text>
        <dbReference type="Rhea" id="RHEA:53372"/>
        <dbReference type="Rhea" id="RHEA-COMP:13541"/>
        <dbReference type="Rhea" id="RHEA-COMP:13542"/>
        <dbReference type="ChEBI" id="CHEBI:15378"/>
        <dbReference type="ChEBI" id="CHEBI:57540"/>
        <dbReference type="ChEBI" id="CHEBI:57945"/>
        <dbReference type="ChEBI" id="CHEBI:65315"/>
        <dbReference type="ChEBI" id="CHEBI:74443"/>
        <dbReference type="EC" id="1.3.1.88"/>
    </reaction>
    <physiologicalReaction direction="right-to-left" evidence="11">
        <dbReference type="Rhea" id="RHEA:53374"/>
    </physiologicalReaction>
</comment>
<keyword evidence="6" id="KW-0521">NADP</keyword>
<keyword evidence="3" id="KW-0288">FMN</keyword>
<dbReference type="EMBL" id="FMWP01000048">
    <property type="protein sequence ID" value="SCZ93614.1"/>
    <property type="molecule type" value="Genomic_DNA"/>
</dbReference>
<dbReference type="PANTHER" id="PTHR11082:SF5">
    <property type="entry name" value="TRNA-DIHYDROURIDINE(16_17) SYNTHASE [NAD(P)(+)]-LIKE"/>
    <property type="match status" value="1"/>
</dbReference>
<gene>
    <name evidence="19" type="ORF">BZ3500_MVSOF-1268-A1-R1_CHR6-3G08773</name>
</gene>
<evidence type="ECO:0000256" key="16">
    <source>
        <dbReference type="ARBA" id="ARBA00049467"/>
    </source>
</evidence>
<evidence type="ECO:0000256" key="11">
    <source>
        <dbReference type="ARBA" id="ARBA00047287"/>
    </source>
</evidence>
<keyword evidence="5" id="KW-0819">tRNA processing</keyword>
<evidence type="ECO:0000256" key="8">
    <source>
        <dbReference type="ARBA" id="ARBA00023027"/>
    </source>
</evidence>
<feature type="region of interest" description="Disordered" evidence="17">
    <location>
        <begin position="562"/>
        <end position="602"/>
    </location>
</feature>
<protein>
    <recommendedName>
        <fullName evidence="10">tRNA-dihydrouridine(16/17) synthase [NAD(P)(+)]</fullName>
        <ecNumber evidence="10">1.3.1.88</ecNumber>
    </recommendedName>
</protein>
<dbReference type="GO" id="GO:0050660">
    <property type="term" value="F:flavin adenine dinucleotide binding"/>
    <property type="evidence" value="ECO:0007669"/>
    <property type="project" value="InterPro"/>
</dbReference>
<keyword evidence="20" id="KW-1185">Reference proteome</keyword>
<dbReference type="AlphaFoldDB" id="A0A2X0LJX7"/>
<evidence type="ECO:0000256" key="4">
    <source>
        <dbReference type="ARBA" id="ARBA00022664"/>
    </source>
</evidence>
<dbReference type="Pfam" id="PF01207">
    <property type="entry name" value="Dus"/>
    <property type="match status" value="1"/>
</dbReference>
<dbReference type="GO" id="GO:0017150">
    <property type="term" value="F:tRNA dihydrouridine synthase activity"/>
    <property type="evidence" value="ECO:0007669"/>
    <property type="project" value="InterPro"/>
</dbReference>
<keyword evidence="4" id="KW-0507">mRNA processing</keyword>
<reference evidence="20" key="1">
    <citation type="submission" date="2016-10" db="EMBL/GenBank/DDBJ databases">
        <authorList>
            <person name="Jeantristanb JTB J.-T."/>
            <person name="Ricardo R."/>
        </authorList>
    </citation>
    <scope>NUCLEOTIDE SEQUENCE [LARGE SCALE GENOMIC DNA]</scope>
</reference>
<evidence type="ECO:0000256" key="14">
    <source>
        <dbReference type="ARBA" id="ARBA00048934"/>
    </source>
</evidence>
<evidence type="ECO:0000256" key="7">
    <source>
        <dbReference type="ARBA" id="ARBA00023002"/>
    </source>
</evidence>
<feature type="domain" description="DUS-like FMN-binding" evidence="18">
    <location>
        <begin position="35"/>
        <end position="281"/>
    </location>
</feature>
<feature type="compositionally biased region" description="Basic residues" evidence="17">
    <location>
        <begin position="578"/>
        <end position="593"/>
    </location>
</feature>
<evidence type="ECO:0000256" key="5">
    <source>
        <dbReference type="ARBA" id="ARBA00022694"/>
    </source>
</evidence>
<evidence type="ECO:0000256" key="3">
    <source>
        <dbReference type="ARBA" id="ARBA00022643"/>
    </source>
</evidence>
<sequence length="602" mass="66518">MVCTTAELPTPPATSHDKLSGHEWWQSIHQPKYVVAPMVDQSELAWRILSRLHGANLAYTPMFHAALFSSNPKYEHEQFDSSPESIEGVAPYDRPLIVQFCANDKDKWLAAAKKVVGRCDAVDLNLGCPQGIAKKGHYGAFLMEEWNLIKSMISHLHEHLAIPVIAKLRVFPTLDKTLDYASLVYSSGAQLVTVHGRTREAKGRLAGFASWPKIRSVVDLLSPRVPVLANGGVPSAEEVEPCLAETGAKGIMSAEGNLYNPMIFSPMNAKAGRDYFAQLPQEMRLALSRCDEQFEAGVEWDRDMAAYAPSTWLAAQYLAIVSTIPHTKTSISAIKAHLFKLFRPVWAVERHLDMRELLGRAGGGRSLDYEAKVKEYHEIVNEFVRRFKVSPSCWGPTSQILLILTHTLLFQADLVEGHLPPNSFRPLTHAEVQTTYGGVVPYSHAQPYLRVTKPEEDQVVAGTATSAENENRLVMQVETNGKRAASPSSLDETTEAKRSKTTDESTLDASVIPPVIKDKTTPCINSTKDSSPCINIAANKCSHSACSACCASIRKEELSWGGCTHHEEKERKDAEKRQLKKNRVKDRKAKRAGAKGDSALSQ</sequence>
<dbReference type="InterPro" id="IPR035587">
    <property type="entry name" value="DUS-like_FMN-bd"/>
</dbReference>
<dbReference type="EC" id="1.3.1.88" evidence="10"/>
<feature type="compositionally biased region" description="Basic and acidic residues" evidence="17">
    <location>
        <begin position="562"/>
        <end position="577"/>
    </location>
</feature>
<comment type="similarity">
    <text evidence="9">Belongs to the Dus family. Dus1 subfamily.</text>
</comment>
<feature type="region of interest" description="Disordered" evidence="17">
    <location>
        <begin position="478"/>
        <end position="512"/>
    </location>
</feature>
<evidence type="ECO:0000256" key="10">
    <source>
        <dbReference type="ARBA" id="ARBA00038890"/>
    </source>
</evidence>
<dbReference type="PROSITE" id="PS01136">
    <property type="entry name" value="UPF0034"/>
    <property type="match status" value="1"/>
</dbReference>
<evidence type="ECO:0000256" key="2">
    <source>
        <dbReference type="ARBA" id="ARBA00022630"/>
    </source>
</evidence>
<evidence type="ECO:0000256" key="1">
    <source>
        <dbReference type="ARBA" id="ARBA00001917"/>
    </source>
</evidence>
<evidence type="ECO:0000256" key="6">
    <source>
        <dbReference type="ARBA" id="ARBA00022857"/>
    </source>
</evidence>
<dbReference type="Proteomes" id="UP000249723">
    <property type="component" value="Unassembled WGS sequence"/>
</dbReference>
<dbReference type="Gene3D" id="3.20.20.70">
    <property type="entry name" value="Aldolase class I"/>
    <property type="match status" value="1"/>
</dbReference>
<organism evidence="19 20">
    <name type="scientific">Microbotryum saponariae</name>
    <dbReference type="NCBI Taxonomy" id="289078"/>
    <lineage>
        <taxon>Eukaryota</taxon>
        <taxon>Fungi</taxon>
        <taxon>Dikarya</taxon>
        <taxon>Basidiomycota</taxon>
        <taxon>Pucciniomycotina</taxon>
        <taxon>Microbotryomycetes</taxon>
        <taxon>Microbotryales</taxon>
        <taxon>Microbotryaceae</taxon>
        <taxon>Microbotryum</taxon>
    </lineage>
</organism>
<accession>A0A2X0LJX7</accession>
<comment type="catalytic activity">
    <reaction evidence="14">
        <text>5,6-dihydrouridine(16) in tRNA + NAD(+) = uridine(16) in tRNA + NADH + H(+)</text>
        <dbReference type="Rhea" id="RHEA:53380"/>
        <dbReference type="Rhea" id="RHEA-COMP:13543"/>
        <dbReference type="Rhea" id="RHEA-COMP:13544"/>
        <dbReference type="ChEBI" id="CHEBI:15378"/>
        <dbReference type="ChEBI" id="CHEBI:57540"/>
        <dbReference type="ChEBI" id="CHEBI:57945"/>
        <dbReference type="ChEBI" id="CHEBI:65315"/>
        <dbReference type="ChEBI" id="CHEBI:74443"/>
        <dbReference type="EC" id="1.3.1.88"/>
    </reaction>
    <physiologicalReaction direction="right-to-left" evidence="14">
        <dbReference type="Rhea" id="RHEA:53382"/>
    </physiologicalReaction>
</comment>
<keyword evidence="2" id="KW-0285">Flavoprotein</keyword>
<dbReference type="STRING" id="289078.A0A2X0LJX7"/>
<keyword evidence="8" id="KW-0520">NAD</keyword>
<comment type="catalytic activity">
    <reaction evidence="12">
        <text>5,6-dihydrouridine(16) in tRNA + NADP(+) = uridine(16) in tRNA + NADPH + H(+)</text>
        <dbReference type="Rhea" id="RHEA:53376"/>
        <dbReference type="Rhea" id="RHEA-COMP:13543"/>
        <dbReference type="Rhea" id="RHEA-COMP:13544"/>
        <dbReference type="ChEBI" id="CHEBI:15378"/>
        <dbReference type="ChEBI" id="CHEBI:57783"/>
        <dbReference type="ChEBI" id="CHEBI:58349"/>
        <dbReference type="ChEBI" id="CHEBI:65315"/>
        <dbReference type="ChEBI" id="CHEBI:74443"/>
        <dbReference type="EC" id="1.3.1.88"/>
    </reaction>
    <physiologicalReaction direction="right-to-left" evidence="12">
        <dbReference type="Rhea" id="RHEA:53378"/>
    </physiologicalReaction>
</comment>
<feature type="compositionally biased region" description="Basic and acidic residues" evidence="17">
    <location>
        <begin position="494"/>
        <end position="503"/>
    </location>
</feature>
<keyword evidence="7" id="KW-0560">Oxidoreductase</keyword>
<evidence type="ECO:0000256" key="15">
    <source>
        <dbReference type="ARBA" id="ARBA00049447"/>
    </source>
</evidence>
<dbReference type="InterPro" id="IPR018517">
    <property type="entry name" value="tRNA_hU_synthase_CS"/>
</dbReference>
<evidence type="ECO:0000256" key="13">
    <source>
        <dbReference type="ARBA" id="ARBA00048342"/>
    </source>
</evidence>
<evidence type="ECO:0000313" key="19">
    <source>
        <dbReference type="EMBL" id="SCZ93614.1"/>
    </source>
</evidence>
<evidence type="ECO:0000256" key="12">
    <source>
        <dbReference type="ARBA" id="ARBA00047652"/>
    </source>
</evidence>